<evidence type="ECO:0000313" key="2">
    <source>
        <dbReference type="Proteomes" id="UP000813385"/>
    </source>
</evidence>
<gene>
    <name evidence="1" type="ORF">B0T11DRAFT_56648</name>
</gene>
<dbReference type="AlphaFoldDB" id="A0A8K0X5A9"/>
<evidence type="ECO:0000313" key="1">
    <source>
        <dbReference type="EMBL" id="KAH7367662.1"/>
    </source>
</evidence>
<protein>
    <submittedName>
        <fullName evidence="1">Uncharacterized protein</fullName>
    </submittedName>
</protein>
<keyword evidence="2" id="KW-1185">Reference proteome</keyword>
<reference evidence="1" key="1">
    <citation type="journal article" date="2021" name="Nat. Commun.">
        <title>Genetic determinants of endophytism in the Arabidopsis root mycobiome.</title>
        <authorList>
            <person name="Mesny F."/>
            <person name="Miyauchi S."/>
            <person name="Thiergart T."/>
            <person name="Pickel B."/>
            <person name="Atanasova L."/>
            <person name="Karlsson M."/>
            <person name="Huettel B."/>
            <person name="Barry K.W."/>
            <person name="Haridas S."/>
            <person name="Chen C."/>
            <person name="Bauer D."/>
            <person name="Andreopoulos W."/>
            <person name="Pangilinan J."/>
            <person name="LaButti K."/>
            <person name="Riley R."/>
            <person name="Lipzen A."/>
            <person name="Clum A."/>
            <person name="Drula E."/>
            <person name="Henrissat B."/>
            <person name="Kohler A."/>
            <person name="Grigoriev I.V."/>
            <person name="Martin F.M."/>
            <person name="Hacquard S."/>
        </authorList>
    </citation>
    <scope>NUCLEOTIDE SEQUENCE</scope>
    <source>
        <strain evidence="1">MPI-CAGE-AT-0016</strain>
    </source>
</reference>
<sequence length="206" mass="23184">MANPDGRQCQQIPPLALPPSIFGRRETLIRPSFASIASEREFPWVYGRLHRQSSISLLCRLRDLYKGDLWRPGGALCSRLLLLLLLLHRADLHFHAGNRFPTNCPPGIGVVPSHAHRSRQRQHASLGVNRIGLLSPTPVKESTDSCYFCHHCQPTWGLSFFLSLFVITPAHRPLIFSVPRKLLLSTWPRLPGSRLPRPPSISTRGV</sequence>
<proteinExistence type="predicted"/>
<comment type="caution">
    <text evidence="1">The sequence shown here is derived from an EMBL/GenBank/DDBJ whole genome shotgun (WGS) entry which is preliminary data.</text>
</comment>
<dbReference type="EMBL" id="JAGPXD010000002">
    <property type="protein sequence ID" value="KAH7367662.1"/>
    <property type="molecule type" value="Genomic_DNA"/>
</dbReference>
<dbReference type="Proteomes" id="UP000813385">
    <property type="component" value="Unassembled WGS sequence"/>
</dbReference>
<organism evidence="1 2">
    <name type="scientific">Plectosphaerella cucumerina</name>
    <dbReference type="NCBI Taxonomy" id="40658"/>
    <lineage>
        <taxon>Eukaryota</taxon>
        <taxon>Fungi</taxon>
        <taxon>Dikarya</taxon>
        <taxon>Ascomycota</taxon>
        <taxon>Pezizomycotina</taxon>
        <taxon>Sordariomycetes</taxon>
        <taxon>Hypocreomycetidae</taxon>
        <taxon>Glomerellales</taxon>
        <taxon>Plectosphaerellaceae</taxon>
        <taxon>Plectosphaerella</taxon>
    </lineage>
</organism>
<accession>A0A8K0X5A9</accession>
<name>A0A8K0X5A9_9PEZI</name>